<dbReference type="AlphaFoldDB" id="A0AAN8WIM0"/>
<dbReference type="PROSITE" id="PS00287">
    <property type="entry name" value="CYSTATIN"/>
    <property type="match status" value="1"/>
</dbReference>
<keyword evidence="3" id="KW-0789">Thiol protease inhibitor</keyword>
<comment type="similarity">
    <text evidence="1">Belongs to the cystatin family.</text>
</comment>
<dbReference type="EMBL" id="JAXCGZ010022663">
    <property type="protein sequence ID" value="KAK7028035.1"/>
    <property type="molecule type" value="Genomic_DNA"/>
</dbReference>
<dbReference type="GO" id="GO:0005615">
    <property type="term" value="C:extracellular space"/>
    <property type="evidence" value="ECO:0007669"/>
    <property type="project" value="TreeGrafter"/>
</dbReference>
<sequence>MWRRVMFSVFLWGCVADLILAQQQNSGVPLAGLFPSGQAPHSFDAGGVPLPQPADSAFAPSSVPVGAEGSGALPPVVVHVDGGVPLPPASGGGDILLDPVVVPLENEGVPLPIPSGGGFQDSRGVPLPPPYSTVDGIPGALPPSILGGSAAAGSLRHVHNPELDSTVQRVLKLDVLRDNIQHKTRADKAVKIGDVVTAHKQVVTGQLVYLTLRVGETKCSIGTRDIGPCAFDPSEDTYVCEMVVWERPWLNSSKVIDEKSRCAETEDDNDFNSWGFSTRLLQTHSPSDRVLPTLPEGVSKKQLELEAFNYVDRGSESKFKGELISSNIGEIRFDPLDNMTKVQVNVEYGFKLCLKSLDQQPDPRVCPRDTHRDHYICSVYVVHNPNQISSLDVIPIMNNDNEIHCEKRRSVEEELVVPVRAPCLGCPQSAPLNDPTIMEISDFALKEFDRTSDEDELHMISRLIKAQTQVVAGVKYYLTVELAQTDCKKTLTGIDVNRTFCNQDFTEDVKVCDLHVVDQPWVPARDLVASQCYDKDSYPFSSQDEFIVPVAVGTNFASVPFGSDFQSRTSLLGSQTPIQIDDHTLELARMVVAEYNRREDDPEYYRLVKVLEANSQEGAGTVYQLTVEMAETHCNKFDSTLGNGEHCVEDPREEHEVCRAQIHEQGSNDRRIASISCEDLDDYLREKFSPSLNSFDLMDHPFLNIPQGAQDIPGKGVSADVNDPAVQEAAAFVIGQYNLRNDEDELSVLTNVVSAHTQDAGGVTKYLLEVEAAETHCKKYLPIFDSTRCPVDHSEERKVCQAEVSVASNSAQEKHLTRLYCDDRNDYFTNKLRGNFFPGGNQHLLGGTAAGGWHPANVNDSSIQKLGYLIADEFDVRSDEDNLFIFNKIIKAEKQVTSGLKYHLVVELLETVCPKYKRRIDKTRCVTDIGEEPMICEANVLIQPWLSKQEVMNLHCAERGDFQEGDDSMEISYHRVHPSAHARPVFKSQFVVRTSDESLESNERFYHPSGRAVNRRHDTEEDDSDELPNFRNRRGLLGGAVTTDVDDPKVKEIADFAIKSMDSLSEDPHVRKVEKIHSAKKQIVAGINYYLNVTVVWTTCLKADEVEDLSTCRRDTSRNPLLCNIVVYERSWEKYRKVMEASCKPSTPENLKK</sequence>
<dbReference type="PANTHER" id="PTHR46186">
    <property type="entry name" value="CYSTATIN"/>
    <property type="match status" value="1"/>
</dbReference>
<dbReference type="PANTHER" id="PTHR46186:SF2">
    <property type="entry name" value="CYSTATIN"/>
    <property type="match status" value="1"/>
</dbReference>
<accession>A0AAN8WIM0</accession>
<reference evidence="8 9" key="1">
    <citation type="submission" date="2023-11" db="EMBL/GenBank/DDBJ databases">
        <title>Halocaridina rubra genome assembly.</title>
        <authorList>
            <person name="Smith C."/>
        </authorList>
    </citation>
    <scope>NUCLEOTIDE SEQUENCE [LARGE SCALE GENOMIC DNA]</scope>
    <source>
        <strain evidence="8">EP-1</strain>
        <tissue evidence="8">Whole</tissue>
    </source>
</reference>
<feature type="domain" description="Cystatin" evidence="7">
    <location>
        <begin position="422"/>
        <end position="533"/>
    </location>
</feature>
<dbReference type="SMART" id="SM00043">
    <property type="entry name" value="CY"/>
    <property type="match status" value="6"/>
</dbReference>
<comment type="caution">
    <text evidence="8">The sequence shown here is derived from an EMBL/GenBank/DDBJ whole genome shotgun (WGS) entry which is preliminary data.</text>
</comment>
<dbReference type="InterPro" id="IPR000010">
    <property type="entry name" value="Cystatin_dom"/>
</dbReference>
<feature type="domain" description="Cystatin" evidence="7">
    <location>
        <begin position="711"/>
        <end position="822"/>
    </location>
</feature>
<dbReference type="FunFam" id="3.10.450.10:FF:000004">
    <property type="entry name" value="Cystatin C"/>
    <property type="match status" value="2"/>
</dbReference>
<evidence type="ECO:0000313" key="8">
    <source>
        <dbReference type="EMBL" id="KAK7028035.1"/>
    </source>
</evidence>
<feature type="domain" description="Cystatin" evidence="7">
    <location>
        <begin position="144"/>
        <end position="261"/>
    </location>
</feature>
<keyword evidence="4" id="KW-1015">Disulfide bond</keyword>
<feature type="domain" description="Cystatin" evidence="7">
    <location>
        <begin position="848"/>
        <end position="957"/>
    </location>
</feature>
<feature type="signal peptide" evidence="6">
    <location>
        <begin position="1"/>
        <end position="21"/>
    </location>
</feature>
<evidence type="ECO:0000313" key="9">
    <source>
        <dbReference type="Proteomes" id="UP001381693"/>
    </source>
</evidence>
<protein>
    <recommendedName>
        <fullName evidence="7">Cystatin domain-containing protein</fullName>
    </recommendedName>
</protein>
<feature type="domain" description="Cystatin" evidence="7">
    <location>
        <begin position="570"/>
        <end position="678"/>
    </location>
</feature>
<evidence type="ECO:0000256" key="3">
    <source>
        <dbReference type="ARBA" id="ARBA00022704"/>
    </source>
</evidence>
<dbReference type="InterPro" id="IPR046350">
    <property type="entry name" value="Cystatin_sf"/>
</dbReference>
<evidence type="ECO:0000256" key="2">
    <source>
        <dbReference type="ARBA" id="ARBA00022690"/>
    </source>
</evidence>
<dbReference type="GO" id="GO:0004869">
    <property type="term" value="F:cysteine-type endopeptidase inhibitor activity"/>
    <property type="evidence" value="ECO:0007669"/>
    <property type="project" value="UniProtKB-KW"/>
</dbReference>
<evidence type="ECO:0000256" key="6">
    <source>
        <dbReference type="SAM" id="SignalP"/>
    </source>
</evidence>
<keyword evidence="6" id="KW-0732">Signal</keyword>
<feature type="domain" description="Cystatin" evidence="7">
    <location>
        <begin position="1035"/>
        <end position="1144"/>
    </location>
</feature>
<dbReference type="Proteomes" id="UP001381693">
    <property type="component" value="Unassembled WGS sequence"/>
</dbReference>
<dbReference type="GO" id="GO:0031982">
    <property type="term" value="C:vesicle"/>
    <property type="evidence" value="ECO:0007669"/>
    <property type="project" value="TreeGrafter"/>
</dbReference>
<proteinExistence type="inferred from homology"/>
<dbReference type="GO" id="GO:0005737">
    <property type="term" value="C:cytoplasm"/>
    <property type="evidence" value="ECO:0007669"/>
    <property type="project" value="TreeGrafter"/>
</dbReference>
<organism evidence="8 9">
    <name type="scientific">Halocaridina rubra</name>
    <name type="common">Hawaiian red shrimp</name>
    <dbReference type="NCBI Taxonomy" id="373956"/>
    <lineage>
        <taxon>Eukaryota</taxon>
        <taxon>Metazoa</taxon>
        <taxon>Ecdysozoa</taxon>
        <taxon>Arthropoda</taxon>
        <taxon>Crustacea</taxon>
        <taxon>Multicrustacea</taxon>
        <taxon>Malacostraca</taxon>
        <taxon>Eumalacostraca</taxon>
        <taxon>Eucarida</taxon>
        <taxon>Decapoda</taxon>
        <taxon>Pleocyemata</taxon>
        <taxon>Caridea</taxon>
        <taxon>Atyoidea</taxon>
        <taxon>Atyidae</taxon>
        <taxon>Halocaridina</taxon>
    </lineage>
</organism>
<dbReference type="Gene3D" id="3.10.450.10">
    <property type="match status" value="6"/>
</dbReference>
<evidence type="ECO:0000256" key="5">
    <source>
        <dbReference type="SAM" id="MobiDB-lite"/>
    </source>
</evidence>
<name>A0AAN8WIM0_HALRR</name>
<dbReference type="Pfam" id="PF00031">
    <property type="entry name" value="Cystatin"/>
    <property type="match status" value="6"/>
</dbReference>
<evidence type="ECO:0000259" key="7">
    <source>
        <dbReference type="SMART" id="SM00043"/>
    </source>
</evidence>
<feature type="chain" id="PRO_5042878863" description="Cystatin domain-containing protein" evidence="6">
    <location>
        <begin position="22"/>
        <end position="1153"/>
    </location>
</feature>
<feature type="region of interest" description="Disordered" evidence="5">
    <location>
        <begin position="1008"/>
        <end position="1031"/>
    </location>
</feature>
<evidence type="ECO:0000256" key="1">
    <source>
        <dbReference type="ARBA" id="ARBA00009403"/>
    </source>
</evidence>
<dbReference type="CDD" id="cd00042">
    <property type="entry name" value="CY"/>
    <property type="match status" value="6"/>
</dbReference>
<dbReference type="InterPro" id="IPR018073">
    <property type="entry name" value="Prot_inh_cystat_CS"/>
</dbReference>
<gene>
    <name evidence="8" type="ORF">SK128_006390</name>
</gene>
<evidence type="ECO:0000256" key="4">
    <source>
        <dbReference type="ARBA" id="ARBA00023157"/>
    </source>
</evidence>
<keyword evidence="9" id="KW-1185">Reference proteome</keyword>
<dbReference type="SUPFAM" id="SSF54403">
    <property type="entry name" value="Cystatin/monellin"/>
    <property type="match status" value="6"/>
</dbReference>
<keyword evidence="2" id="KW-0646">Protease inhibitor</keyword>